<proteinExistence type="predicted"/>
<accession>B4HJC1</accession>
<evidence type="ECO:0000256" key="1">
    <source>
        <dbReference type="SAM" id="MobiDB-lite"/>
    </source>
</evidence>
<dbReference type="HOGENOM" id="CLU_192448_0_0_1"/>
<reference evidence="2 3" key="1">
    <citation type="journal article" date="2007" name="Nature">
        <title>Evolution of genes and genomes on the Drosophila phylogeny.</title>
        <authorList>
            <consortium name="Drosophila 12 Genomes Consortium"/>
            <person name="Clark A.G."/>
            <person name="Eisen M.B."/>
            <person name="Smith D.R."/>
            <person name="Bergman C.M."/>
            <person name="Oliver B."/>
            <person name="Markow T.A."/>
            <person name="Kaufman T.C."/>
            <person name="Kellis M."/>
            <person name="Gelbart W."/>
            <person name="Iyer V.N."/>
            <person name="Pollard D.A."/>
            <person name="Sackton T.B."/>
            <person name="Larracuente A.M."/>
            <person name="Singh N.D."/>
            <person name="Abad J.P."/>
            <person name="Abt D.N."/>
            <person name="Adryan B."/>
            <person name="Aguade M."/>
            <person name="Akashi H."/>
            <person name="Anderson W.W."/>
            <person name="Aquadro C.F."/>
            <person name="Ardell D.H."/>
            <person name="Arguello R."/>
            <person name="Artieri C.G."/>
            <person name="Barbash D.A."/>
            <person name="Barker D."/>
            <person name="Barsanti P."/>
            <person name="Batterham P."/>
            <person name="Batzoglou S."/>
            <person name="Begun D."/>
            <person name="Bhutkar A."/>
            <person name="Blanco E."/>
            <person name="Bosak S.A."/>
            <person name="Bradley R.K."/>
            <person name="Brand A.D."/>
            <person name="Brent M.R."/>
            <person name="Brooks A.N."/>
            <person name="Brown R.H."/>
            <person name="Butlin R.K."/>
            <person name="Caggese C."/>
            <person name="Calvi B.R."/>
            <person name="Bernardo de Carvalho A."/>
            <person name="Caspi A."/>
            <person name="Castrezana S."/>
            <person name="Celniker S.E."/>
            <person name="Chang J.L."/>
            <person name="Chapple C."/>
            <person name="Chatterji S."/>
            <person name="Chinwalla A."/>
            <person name="Civetta A."/>
            <person name="Clifton S.W."/>
            <person name="Comeron J.M."/>
            <person name="Costello J.C."/>
            <person name="Coyne J.A."/>
            <person name="Daub J."/>
            <person name="David R.G."/>
            <person name="Delcher A.L."/>
            <person name="Delehaunty K."/>
            <person name="Do C.B."/>
            <person name="Ebling H."/>
            <person name="Edwards K."/>
            <person name="Eickbush T."/>
            <person name="Evans J.D."/>
            <person name="Filipski A."/>
            <person name="Findeiss S."/>
            <person name="Freyhult E."/>
            <person name="Fulton L."/>
            <person name="Fulton R."/>
            <person name="Garcia A.C."/>
            <person name="Gardiner A."/>
            <person name="Garfield D.A."/>
            <person name="Garvin B.E."/>
            <person name="Gibson G."/>
            <person name="Gilbert D."/>
            <person name="Gnerre S."/>
            <person name="Godfrey J."/>
            <person name="Good R."/>
            <person name="Gotea V."/>
            <person name="Gravely B."/>
            <person name="Greenberg A.J."/>
            <person name="Griffiths-Jones S."/>
            <person name="Gross S."/>
            <person name="Guigo R."/>
            <person name="Gustafson E.A."/>
            <person name="Haerty W."/>
            <person name="Hahn M.W."/>
            <person name="Halligan D.L."/>
            <person name="Halpern A.L."/>
            <person name="Halter G.M."/>
            <person name="Han M.V."/>
            <person name="Heger A."/>
            <person name="Hillier L."/>
            <person name="Hinrichs A.S."/>
            <person name="Holmes I."/>
            <person name="Hoskins R.A."/>
            <person name="Hubisz M.J."/>
            <person name="Hultmark D."/>
            <person name="Huntley M.A."/>
            <person name="Jaffe D.B."/>
            <person name="Jagadeeshan S."/>
            <person name="Jeck W.R."/>
            <person name="Johnson J."/>
            <person name="Jones C.D."/>
            <person name="Jordan W.C."/>
            <person name="Karpen G.H."/>
            <person name="Kataoka E."/>
            <person name="Keightley P.D."/>
            <person name="Kheradpour P."/>
            <person name="Kirkness E.F."/>
            <person name="Koerich L.B."/>
            <person name="Kristiansen K."/>
            <person name="Kudrna D."/>
            <person name="Kulathinal R.J."/>
            <person name="Kumar S."/>
            <person name="Kwok R."/>
            <person name="Lander E."/>
            <person name="Langley C.H."/>
            <person name="Lapoint R."/>
            <person name="Lazzaro B.P."/>
            <person name="Lee S.J."/>
            <person name="Levesque L."/>
            <person name="Li R."/>
            <person name="Lin C.F."/>
            <person name="Lin M.F."/>
            <person name="Lindblad-Toh K."/>
            <person name="Llopart A."/>
            <person name="Long M."/>
            <person name="Low L."/>
            <person name="Lozovsky E."/>
            <person name="Lu J."/>
            <person name="Luo M."/>
            <person name="Machado C.A."/>
            <person name="Makalowski W."/>
            <person name="Marzo M."/>
            <person name="Matsuda M."/>
            <person name="Matzkin L."/>
            <person name="McAllister B."/>
            <person name="McBride C.S."/>
            <person name="McKernan B."/>
            <person name="McKernan K."/>
            <person name="Mendez-Lago M."/>
            <person name="Minx P."/>
            <person name="Mollenhauer M.U."/>
            <person name="Montooth K."/>
            <person name="Mount S.M."/>
            <person name="Mu X."/>
            <person name="Myers E."/>
            <person name="Negre B."/>
            <person name="Newfeld S."/>
            <person name="Nielsen R."/>
            <person name="Noor M.A."/>
            <person name="O'Grady P."/>
            <person name="Pachter L."/>
            <person name="Papaceit M."/>
            <person name="Parisi M.J."/>
            <person name="Parisi M."/>
            <person name="Parts L."/>
            <person name="Pedersen J.S."/>
            <person name="Pesole G."/>
            <person name="Phillippy A.M."/>
            <person name="Ponting C.P."/>
            <person name="Pop M."/>
            <person name="Porcelli D."/>
            <person name="Powell J.R."/>
            <person name="Prohaska S."/>
            <person name="Pruitt K."/>
            <person name="Puig M."/>
            <person name="Quesneville H."/>
            <person name="Ram K.R."/>
            <person name="Rand D."/>
            <person name="Rasmussen M.D."/>
            <person name="Reed L.K."/>
            <person name="Reenan R."/>
            <person name="Reily A."/>
            <person name="Remington K.A."/>
            <person name="Rieger T.T."/>
            <person name="Ritchie M.G."/>
            <person name="Robin C."/>
            <person name="Rogers Y.H."/>
            <person name="Rohde C."/>
            <person name="Rozas J."/>
            <person name="Rubenfield M.J."/>
            <person name="Ruiz A."/>
            <person name="Russo S."/>
            <person name="Salzberg S.L."/>
            <person name="Sanchez-Gracia A."/>
            <person name="Saranga D.J."/>
            <person name="Sato H."/>
            <person name="Schaeffer S.W."/>
            <person name="Schatz M.C."/>
            <person name="Schlenke T."/>
            <person name="Schwartz R."/>
            <person name="Segarra C."/>
            <person name="Singh R.S."/>
            <person name="Sirot L."/>
            <person name="Sirota M."/>
            <person name="Sisneros N.B."/>
            <person name="Smith C.D."/>
            <person name="Smith T.F."/>
            <person name="Spieth J."/>
            <person name="Stage D.E."/>
            <person name="Stark A."/>
            <person name="Stephan W."/>
            <person name="Strausberg R.L."/>
            <person name="Strempel S."/>
            <person name="Sturgill D."/>
            <person name="Sutton G."/>
            <person name="Sutton G.G."/>
            <person name="Tao W."/>
            <person name="Teichmann S."/>
            <person name="Tobari Y.N."/>
            <person name="Tomimura Y."/>
            <person name="Tsolas J.M."/>
            <person name="Valente V.L."/>
            <person name="Venter E."/>
            <person name="Venter J.C."/>
            <person name="Vicario S."/>
            <person name="Vieira F.G."/>
            <person name="Vilella A.J."/>
            <person name="Villasante A."/>
            <person name="Walenz B."/>
            <person name="Wang J."/>
            <person name="Wasserman M."/>
            <person name="Watts T."/>
            <person name="Wilson D."/>
            <person name="Wilson R.K."/>
            <person name="Wing R.A."/>
            <person name="Wolfner M.F."/>
            <person name="Wong A."/>
            <person name="Wong G.K."/>
            <person name="Wu C.I."/>
            <person name="Wu G."/>
            <person name="Yamamoto D."/>
            <person name="Yang H.P."/>
            <person name="Yang S.P."/>
            <person name="Yorke J.A."/>
            <person name="Yoshida K."/>
            <person name="Zdobnov E."/>
            <person name="Zhang P."/>
            <person name="Zhang Y."/>
            <person name="Zimin A.V."/>
            <person name="Baldwin J."/>
            <person name="Abdouelleil A."/>
            <person name="Abdulkadir J."/>
            <person name="Abebe A."/>
            <person name="Abera B."/>
            <person name="Abreu J."/>
            <person name="Acer S.C."/>
            <person name="Aftuck L."/>
            <person name="Alexander A."/>
            <person name="An P."/>
            <person name="Anderson E."/>
            <person name="Anderson S."/>
            <person name="Arachi H."/>
            <person name="Azer M."/>
            <person name="Bachantsang P."/>
            <person name="Barry A."/>
            <person name="Bayul T."/>
            <person name="Berlin A."/>
            <person name="Bessette D."/>
            <person name="Bloom T."/>
            <person name="Blye J."/>
            <person name="Boguslavskiy L."/>
            <person name="Bonnet C."/>
            <person name="Boukhgalter B."/>
            <person name="Bourzgui I."/>
            <person name="Brown A."/>
            <person name="Cahill P."/>
            <person name="Channer S."/>
            <person name="Cheshatsang Y."/>
            <person name="Chuda L."/>
            <person name="Citroen M."/>
            <person name="Collymore A."/>
            <person name="Cooke P."/>
            <person name="Costello M."/>
            <person name="D'Aco K."/>
            <person name="Daza R."/>
            <person name="De Haan G."/>
            <person name="DeGray S."/>
            <person name="DeMaso C."/>
            <person name="Dhargay N."/>
            <person name="Dooley K."/>
            <person name="Dooley E."/>
            <person name="Doricent M."/>
            <person name="Dorje P."/>
            <person name="Dorjee K."/>
            <person name="Dupes A."/>
            <person name="Elong R."/>
            <person name="Falk J."/>
            <person name="Farina A."/>
            <person name="Faro S."/>
            <person name="Ferguson D."/>
            <person name="Fisher S."/>
            <person name="Foley C.D."/>
            <person name="Franke A."/>
            <person name="Friedrich D."/>
            <person name="Gadbois L."/>
            <person name="Gearin G."/>
            <person name="Gearin C.R."/>
            <person name="Giannoukos G."/>
            <person name="Goode T."/>
            <person name="Graham J."/>
            <person name="Grandbois E."/>
            <person name="Grewal S."/>
            <person name="Gyaltsen K."/>
            <person name="Hafez N."/>
            <person name="Hagos B."/>
            <person name="Hall J."/>
            <person name="Henson C."/>
            <person name="Hollinger A."/>
            <person name="Honan T."/>
            <person name="Huard M.D."/>
            <person name="Hughes L."/>
            <person name="Hurhula B."/>
            <person name="Husby M.E."/>
            <person name="Kamat A."/>
            <person name="Kanga B."/>
            <person name="Kashin S."/>
            <person name="Khazanovich D."/>
            <person name="Kisner P."/>
            <person name="Lance K."/>
            <person name="Lara M."/>
            <person name="Lee W."/>
            <person name="Lennon N."/>
            <person name="Letendre F."/>
            <person name="LeVine R."/>
            <person name="Lipovsky A."/>
            <person name="Liu X."/>
            <person name="Liu J."/>
            <person name="Liu S."/>
            <person name="Lokyitsang T."/>
            <person name="Lokyitsang Y."/>
            <person name="Lubonja R."/>
            <person name="Lui A."/>
            <person name="MacDonald P."/>
            <person name="Magnisalis V."/>
            <person name="Maru K."/>
            <person name="Matthews C."/>
            <person name="McCusker W."/>
            <person name="McDonough S."/>
            <person name="Mehta T."/>
            <person name="Meldrim J."/>
            <person name="Meneus L."/>
            <person name="Mihai O."/>
            <person name="Mihalev A."/>
            <person name="Mihova T."/>
            <person name="Mittelman R."/>
            <person name="Mlenga V."/>
            <person name="Montmayeur A."/>
            <person name="Mulrain L."/>
            <person name="Navidi A."/>
            <person name="Naylor J."/>
            <person name="Negash T."/>
            <person name="Nguyen T."/>
            <person name="Nguyen N."/>
            <person name="Nicol R."/>
            <person name="Norbu C."/>
            <person name="Norbu N."/>
            <person name="Novod N."/>
            <person name="O'Neill B."/>
            <person name="Osman S."/>
            <person name="Markiewicz E."/>
            <person name="Oyono O.L."/>
            <person name="Patti C."/>
            <person name="Phunkhang P."/>
            <person name="Pierre F."/>
            <person name="Priest M."/>
            <person name="Raghuraman S."/>
            <person name="Rege F."/>
            <person name="Reyes R."/>
            <person name="Rise C."/>
            <person name="Rogov P."/>
            <person name="Ross K."/>
            <person name="Ryan E."/>
            <person name="Settipalli S."/>
            <person name="Shea T."/>
            <person name="Sherpa N."/>
            <person name="Shi L."/>
            <person name="Shih D."/>
            <person name="Sparrow T."/>
            <person name="Spaulding J."/>
            <person name="Stalker J."/>
            <person name="Stange-Thomann N."/>
            <person name="Stavropoulos S."/>
            <person name="Stone C."/>
            <person name="Strader C."/>
            <person name="Tesfaye S."/>
            <person name="Thomson T."/>
            <person name="Thoulutsang Y."/>
            <person name="Thoulutsang D."/>
            <person name="Topham K."/>
            <person name="Topping I."/>
            <person name="Tsamla T."/>
            <person name="Vassiliev H."/>
            <person name="Vo A."/>
            <person name="Wangchuk T."/>
            <person name="Wangdi T."/>
            <person name="Weiand M."/>
            <person name="Wilkinson J."/>
            <person name="Wilson A."/>
            <person name="Yadav S."/>
            <person name="Young G."/>
            <person name="Yu Q."/>
            <person name="Zembek L."/>
            <person name="Zhong D."/>
            <person name="Zimmer A."/>
            <person name="Zwirko Z."/>
            <person name="Jaffe D.B."/>
            <person name="Alvarez P."/>
            <person name="Brockman W."/>
            <person name="Butler J."/>
            <person name="Chin C."/>
            <person name="Gnerre S."/>
            <person name="Grabherr M."/>
            <person name="Kleber M."/>
            <person name="Mauceli E."/>
            <person name="MacCallum I."/>
        </authorList>
    </citation>
    <scope>NUCLEOTIDE SEQUENCE [LARGE SCALE GENOMIC DNA]</scope>
    <source>
        <strain evidence="3">Rob3c / Tucson 14021-0248.25</strain>
    </source>
</reference>
<name>B4HJC1_DROSE</name>
<dbReference type="EMBL" id="CH480815">
    <property type="protein sequence ID" value="EDW42793.1"/>
    <property type="molecule type" value="Genomic_DNA"/>
</dbReference>
<sequence>MLRHKRNCHAIQTPSDAEHVKLKPHFHPPQWLLHRVTFSLELYHKNIIKKLPSLGQFTPRLPADQERLPDLSNPQNIPI</sequence>
<evidence type="ECO:0000313" key="2">
    <source>
        <dbReference type="EMBL" id="EDW42793.1"/>
    </source>
</evidence>
<dbReference type="Proteomes" id="UP000001292">
    <property type="component" value="Unassembled WGS sequence"/>
</dbReference>
<evidence type="ECO:0000313" key="3">
    <source>
        <dbReference type="Proteomes" id="UP000001292"/>
    </source>
</evidence>
<dbReference type="AlphaFoldDB" id="B4HJC1"/>
<gene>
    <name evidence="2" type="primary">Dsec\GM23847</name>
    <name evidence="2" type="ORF">Dsec_GM23847</name>
</gene>
<keyword evidence="3" id="KW-1185">Reference proteome</keyword>
<dbReference type="PhylomeDB" id="B4HJC1"/>
<protein>
    <submittedName>
        <fullName evidence="2">GM23847</fullName>
    </submittedName>
</protein>
<organism evidence="3">
    <name type="scientific">Drosophila sechellia</name>
    <name type="common">Fruit fly</name>
    <dbReference type="NCBI Taxonomy" id="7238"/>
    <lineage>
        <taxon>Eukaryota</taxon>
        <taxon>Metazoa</taxon>
        <taxon>Ecdysozoa</taxon>
        <taxon>Arthropoda</taxon>
        <taxon>Hexapoda</taxon>
        <taxon>Insecta</taxon>
        <taxon>Pterygota</taxon>
        <taxon>Neoptera</taxon>
        <taxon>Endopterygota</taxon>
        <taxon>Diptera</taxon>
        <taxon>Brachycera</taxon>
        <taxon>Muscomorpha</taxon>
        <taxon>Ephydroidea</taxon>
        <taxon>Drosophilidae</taxon>
        <taxon>Drosophila</taxon>
        <taxon>Sophophora</taxon>
    </lineage>
</organism>
<feature type="region of interest" description="Disordered" evidence="1">
    <location>
        <begin position="59"/>
        <end position="79"/>
    </location>
</feature>